<evidence type="ECO:0000256" key="3">
    <source>
        <dbReference type="RuleBase" id="RU363092"/>
    </source>
</evidence>
<reference evidence="6 7" key="1">
    <citation type="journal article" date="2018" name="Nat. Ecol. Evol.">
        <title>Shark genomes provide insights into elasmobranch evolution and the origin of vertebrates.</title>
        <authorList>
            <person name="Hara Y"/>
            <person name="Yamaguchi K"/>
            <person name="Onimaru K"/>
            <person name="Kadota M"/>
            <person name="Koyanagi M"/>
            <person name="Keeley SD"/>
            <person name="Tatsumi K"/>
            <person name="Tanaka K"/>
            <person name="Motone F"/>
            <person name="Kageyama Y"/>
            <person name="Nozu R"/>
            <person name="Adachi N"/>
            <person name="Nishimura O"/>
            <person name="Nakagawa R"/>
            <person name="Tanegashima C"/>
            <person name="Kiyatake I"/>
            <person name="Matsumoto R"/>
            <person name="Murakumo K"/>
            <person name="Nishida K"/>
            <person name="Terakita A"/>
            <person name="Kuratani S"/>
            <person name="Sato K"/>
            <person name="Hyodo S Kuraku.S."/>
        </authorList>
    </citation>
    <scope>NUCLEOTIDE SEQUENCE [LARGE SCALE GENOMIC DNA]</scope>
</reference>
<sequence>MSDSESENYSSEEDEDYEPSADEDYSEDDVNDLVKEDNLDEDERLQKKKCLKKAGRGTTSRKRKQEGMCLQRDDVGGGEADELAETTVDNDLKEKKKADDLWASFLSDVGHKPKPVTTTPTSSNEGIQVDQGKLSMPADMVKNPEKPKAPGKVTITKVFDFAGEEIKVTKEVDAASKEAKTFLKNQNAVQEKSSPAAPAASETGTPTGSGVKRQSGLGSVLGKIGGKKQKLSTLEKSKIDWEAFKEKEGIGDELAIYNRGKEGYIERKAFLDRVDHRQFELERDIRLSNMKP</sequence>
<comment type="subcellular location">
    <subcellularLocation>
        <location evidence="3">Chromosome</location>
        <location evidence="3">Centromere</location>
        <location evidence="3">Kinetochore</location>
    </subcellularLocation>
</comment>
<evidence type="ECO:0000313" key="6">
    <source>
        <dbReference type="EMBL" id="GCC27016.1"/>
    </source>
</evidence>
<evidence type="ECO:0000256" key="1">
    <source>
        <dbReference type="ARBA" id="ARBA00019033"/>
    </source>
</evidence>
<dbReference type="PANTHER" id="PTHR48407">
    <property type="entry name" value="CRANIOFACIAL DEVELOPMENT PROTEIN 1"/>
    <property type="match status" value="1"/>
</dbReference>
<evidence type="ECO:0000256" key="2">
    <source>
        <dbReference type="ARBA" id="ARBA00030244"/>
    </source>
</evidence>
<proteinExistence type="predicted"/>
<dbReference type="EMBL" id="BEZZ01000147">
    <property type="protein sequence ID" value="GCC27016.1"/>
    <property type="molecule type" value="Genomic_DNA"/>
</dbReference>
<protein>
    <recommendedName>
        <fullName evidence="1 3">Craniofacial development protein 1</fullName>
    </recommendedName>
    <alternativeName>
        <fullName evidence="2 3">Bucentaur</fullName>
    </alternativeName>
</protein>
<evidence type="ECO:0000313" key="7">
    <source>
        <dbReference type="Proteomes" id="UP000287033"/>
    </source>
</evidence>
<feature type="region of interest" description="Disordered" evidence="4">
    <location>
        <begin position="108"/>
        <end position="150"/>
    </location>
</feature>
<feature type="compositionally biased region" description="Low complexity" evidence="4">
    <location>
        <begin position="193"/>
        <end position="208"/>
    </location>
</feature>
<accession>A0A401S9G3</accession>
<feature type="region of interest" description="Disordered" evidence="4">
    <location>
        <begin position="183"/>
        <end position="230"/>
    </location>
</feature>
<dbReference type="Proteomes" id="UP000287033">
    <property type="component" value="Unassembled WGS sequence"/>
</dbReference>
<evidence type="ECO:0000259" key="5">
    <source>
        <dbReference type="PROSITE" id="PS51279"/>
    </source>
</evidence>
<dbReference type="Pfam" id="PF07572">
    <property type="entry name" value="BCNT"/>
    <property type="match status" value="1"/>
</dbReference>
<keyword evidence="3" id="KW-0995">Kinetochore</keyword>
<dbReference type="GO" id="GO:0000812">
    <property type="term" value="C:Swr1 complex"/>
    <property type="evidence" value="ECO:0007669"/>
    <property type="project" value="TreeGrafter"/>
</dbReference>
<keyword evidence="3" id="KW-0158">Chromosome</keyword>
<dbReference type="AlphaFoldDB" id="A0A401S9G3"/>
<feature type="compositionally biased region" description="Acidic residues" evidence="4">
    <location>
        <begin position="1"/>
        <end position="31"/>
    </location>
</feature>
<keyword evidence="7" id="KW-1185">Reference proteome</keyword>
<organism evidence="6 7">
    <name type="scientific">Chiloscyllium punctatum</name>
    <name type="common">Brownbanded bambooshark</name>
    <name type="synonym">Hemiscyllium punctatum</name>
    <dbReference type="NCBI Taxonomy" id="137246"/>
    <lineage>
        <taxon>Eukaryota</taxon>
        <taxon>Metazoa</taxon>
        <taxon>Chordata</taxon>
        <taxon>Craniata</taxon>
        <taxon>Vertebrata</taxon>
        <taxon>Chondrichthyes</taxon>
        <taxon>Elasmobranchii</taxon>
        <taxon>Galeomorphii</taxon>
        <taxon>Galeoidea</taxon>
        <taxon>Orectolobiformes</taxon>
        <taxon>Hemiscylliidae</taxon>
        <taxon>Chiloscyllium</taxon>
    </lineage>
</organism>
<feature type="compositionally biased region" description="Basic residues" evidence="4">
    <location>
        <begin position="46"/>
        <end position="64"/>
    </location>
</feature>
<comment type="function">
    <text evidence="3">May play a role during embryogenesis.</text>
</comment>
<feature type="region of interest" description="Disordered" evidence="4">
    <location>
        <begin position="1"/>
        <end position="82"/>
    </location>
</feature>
<dbReference type="PANTHER" id="PTHR48407:SF1">
    <property type="entry name" value="CRANIOFACIAL DEVELOPMENT PROTEIN 1"/>
    <property type="match status" value="1"/>
</dbReference>
<dbReference type="PROSITE" id="PS51279">
    <property type="entry name" value="BCNT_C"/>
    <property type="match status" value="1"/>
</dbReference>
<evidence type="ECO:0000256" key="4">
    <source>
        <dbReference type="SAM" id="MobiDB-lite"/>
    </source>
</evidence>
<dbReference type="STRING" id="137246.A0A401S9G3"/>
<name>A0A401S9G3_CHIPU</name>
<feature type="compositionally biased region" description="Polar residues" evidence="4">
    <location>
        <begin position="183"/>
        <end position="192"/>
    </location>
</feature>
<feature type="domain" description="BCNT-C" evidence="5">
    <location>
        <begin position="211"/>
        <end position="292"/>
    </location>
</feature>
<keyword evidence="3" id="KW-0217">Developmental protein</keyword>
<dbReference type="OMA" id="LDWAAYV"/>
<gene>
    <name evidence="6" type="ORF">chiPu_0005437</name>
</gene>
<dbReference type="GO" id="GO:0000776">
    <property type="term" value="C:kinetochore"/>
    <property type="evidence" value="ECO:0007669"/>
    <property type="project" value="UniProtKB-KW"/>
</dbReference>
<comment type="caution">
    <text evidence="6">The sequence shown here is derived from an EMBL/GenBank/DDBJ whole genome shotgun (WGS) entry which is preliminary data.</text>
</comment>
<dbReference type="InterPro" id="IPR011421">
    <property type="entry name" value="BCNT-C"/>
</dbReference>
<dbReference type="InterPro" id="IPR027124">
    <property type="entry name" value="Swc5/CFDP1/2"/>
</dbReference>
<dbReference type="OrthoDB" id="445677at2759"/>